<dbReference type="Proteomes" id="UP000762676">
    <property type="component" value="Unassembled WGS sequence"/>
</dbReference>
<comment type="caution">
    <text evidence="1">The sequence shown here is derived from an EMBL/GenBank/DDBJ whole genome shotgun (WGS) entry which is preliminary data.</text>
</comment>
<reference evidence="1 2" key="1">
    <citation type="journal article" date="2021" name="Elife">
        <title>Chloroplast acquisition without the gene transfer in kleptoplastic sea slugs, Plakobranchus ocellatus.</title>
        <authorList>
            <person name="Maeda T."/>
            <person name="Takahashi S."/>
            <person name="Yoshida T."/>
            <person name="Shimamura S."/>
            <person name="Takaki Y."/>
            <person name="Nagai Y."/>
            <person name="Toyoda A."/>
            <person name="Suzuki Y."/>
            <person name="Arimoto A."/>
            <person name="Ishii H."/>
            <person name="Satoh N."/>
            <person name="Nishiyama T."/>
            <person name="Hasebe M."/>
            <person name="Maruyama T."/>
            <person name="Minagawa J."/>
            <person name="Obokata J."/>
            <person name="Shigenobu S."/>
        </authorList>
    </citation>
    <scope>NUCLEOTIDE SEQUENCE [LARGE SCALE GENOMIC DNA]</scope>
</reference>
<gene>
    <name evidence="1" type="ORF">ElyMa_003321600</name>
</gene>
<organism evidence="1 2">
    <name type="scientific">Elysia marginata</name>
    <dbReference type="NCBI Taxonomy" id="1093978"/>
    <lineage>
        <taxon>Eukaryota</taxon>
        <taxon>Metazoa</taxon>
        <taxon>Spiralia</taxon>
        <taxon>Lophotrochozoa</taxon>
        <taxon>Mollusca</taxon>
        <taxon>Gastropoda</taxon>
        <taxon>Heterobranchia</taxon>
        <taxon>Euthyneura</taxon>
        <taxon>Panpulmonata</taxon>
        <taxon>Sacoglossa</taxon>
        <taxon>Placobranchoidea</taxon>
        <taxon>Plakobranchidae</taxon>
        <taxon>Elysia</taxon>
    </lineage>
</organism>
<evidence type="ECO:0000313" key="1">
    <source>
        <dbReference type="EMBL" id="GFS20761.1"/>
    </source>
</evidence>
<evidence type="ECO:0000313" key="2">
    <source>
        <dbReference type="Proteomes" id="UP000762676"/>
    </source>
</evidence>
<sequence>MAPATTQTAVTVELSDEARKRVAWFMERTLQSLSALAGQKVKLICGHSITQKVLKELPDASLSWTFNTEPLAMDPRCCK</sequence>
<dbReference type="EMBL" id="BMAT01006836">
    <property type="protein sequence ID" value="GFS20761.1"/>
    <property type="molecule type" value="Genomic_DNA"/>
</dbReference>
<accession>A0AAV4JEI7</accession>
<protein>
    <recommendedName>
        <fullName evidence="3">Glucosamine/galactosamine-6-phosphate isomerase domain-containing protein</fullName>
    </recommendedName>
</protein>
<evidence type="ECO:0008006" key="3">
    <source>
        <dbReference type="Google" id="ProtNLM"/>
    </source>
</evidence>
<name>A0AAV4JEI7_9GAST</name>
<dbReference type="AlphaFoldDB" id="A0AAV4JEI7"/>
<keyword evidence="2" id="KW-1185">Reference proteome</keyword>
<proteinExistence type="predicted"/>